<comment type="caution">
    <text evidence="2">The sequence shown here is derived from an EMBL/GenBank/DDBJ whole genome shotgun (WGS) entry which is preliminary data.</text>
</comment>
<sequence>MKNDTRNIFEKSAELVGGLQIFLSPFLIGVAISAIIYFSNPNNFTLVIAIVLLLLATGIGIKLATKIYRSKKGTIDFISKTDSTPEIDKFLNKEENDHR</sequence>
<reference evidence="3" key="1">
    <citation type="submission" date="2017-02" db="EMBL/GenBank/DDBJ databases">
        <authorList>
            <person name="Tetz G."/>
            <person name="Tetz V."/>
        </authorList>
    </citation>
    <scope>NUCLEOTIDE SEQUENCE [LARGE SCALE GENOMIC DNA]</scope>
    <source>
        <strain evidence="3">VT16-26</strain>
    </source>
</reference>
<accession>A0A202BTM8</accession>
<proteinExistence type="predicted"/>
<name>A0A202BTM8_9FLAO</name>
<dbReference type="RefSeq" id="WP_087711963.1">
    <property type="nucleotide sequence ID" value="NZ_MVAG01000147.1"/>
</dbReference>
<evidence type="ECO:0000313" key="2">
    <source>
        <dbReference type="EMBL" id="OVE54856.1"/>
    </source>
</evidence>
<protein>
    <submittedName>
        <fullName evidence="2">Uncharacterized protein</fullName>
    </submittedName>
</protein>
<keyword evidence="3" id="KW-1185">Reference proteome</keyword>
<evidence type="ECO:0000313" key="3">
    <source>
        <dbReference type="Proteomes" id="UP000196355"/>
    </source>
</evidence>
<keyword evidence="1" id="KW-0812">Transmembrane</keyword>
<dbReference type="AlphaFoldDB" id="A0A202BTM8"/>
<feature type="transmembrane region" description="Helical" evidence="1">
    <location>
        <begin position="21"/>
        <end position="38"/>
    </location>
</feature>
<keyword evidence="1" id="KW-1133">Transmembrane helix</keyword>
<evidence type="ECO:0000256" key="1">
    <source>
        <dbReference type="SAM" id="Phobius"/>
    </source>
</evidence>
<feature type="transmembrane region" description="Helical" evidence="1">
    <location>
        <begin position="44"/>
        <end position="64"/>
    </location>
</feature>
<dbReference type="EMBL" id="MVAG01000147">
    <property type="protein sequence ID" value="OVE54856.1"/>
    <property type="molecule type" value="Genomic_DNA"/>
</dbReference>
<keyword evidence="1" id="KW-0472">Membrane</keyword>
<dbReference type="Proteomes" id="UP000196355">
    <property type="component" value="Unassembled WGS sequence"/>
</dbReference>
<organism evidence="2 3">
    <name type="scientific">Chryseobacterium mucoviscidosis</name>
    <dbReference type="NCBI Taxonomy" id="1945581"/>
    <lineage>
        <taxon>Bacteria</taxon>
        <taxon>Pseudomonadati</taxon>
        <taxon>Bacteroidota</taxon>
        <taxon>Flavobacteriia</taxon>
        <taxon>Flavobacteriales</taxon>
        <taxon>Weeksellaceae</taxon>
        <taxon>Chryseobacterium group</taxon>
        <taxon>Chryseobacterium</taxon>
    </lineage>
</organism>
<gene>
    <name evidence="2" type="ORF">B0E34_18760</name>
</gene>